<reference evidence="1 2" key="1">
    <citation type="journal article" date="2023" name="Microbiol. Resour. Announc.">
        <title>Complete Genome Sequence of Imperialibacter roseus strain P4T.</title>
        <authorList>
            <person name="Tizabi D.R."/>
            <person name="Bachvaroff T."/>
            <person name="Hill R.T."/>
        </authorList>
    </citation>
    <scope>NUCLEOTIDE SEQUENCE [LARGE SCALE GENOMIC DNA]</scope>
    <source>
        <strain evidence="1 2">P4T</strain>
    </source>
</reference>
<protein>
    <submittedName>
        <fullName evidence="1">Uncharacterized protein</fullName>
    </submittedName>
</protein>
<dbReference type="Proteomes" id="UP001302349">
    <property type="component" value="Chromosome"/>
</dbReference>
<gene>
    <name evidence="1" type="ORF">RT717_15200</name>
</gene>
<organism evidence="1 2">
    <name type="scientific">Imperialibacter roseus</name>
    <dbReference type="NCBI Taxonomy" id="1324217"/>
    <lineage>
        <taxon>Bacteria</taxon>
        <taxon>Pseudomonadati</taxon>
        <taxon>Bacteroidota</taxon>
        <taxon>Cytophagia</taxon>
        <taxon>Cytophagales</taxon>
        <taxon>Flammeovirgaceae</taxon>
        <taxon>Imperialibacter</taxon>
    </lineage>
</organism>
<evidence type="ECO:0000313" key="1">
    <source>
        <dbReference type="EMBL" id="WOK04426.1"/>
    </source>
</evidence>
<accession>A0ABZ0IID2</accession>
<proteinExistence type="predicted"/>
<keyword evidence="2" id="KW-1185">Reference proteome</keyword>
<dbReference type="RefSeq" id="WP_317487236.1">
    <property type="nucleotide sequence ID" value="NZ_CP136051.1"/>
</dbReference>
<evidence type="ECO:0000313" key="2">
    <source>
        <dbReference type="Proteomes" id="UP001302349"/>
    </source>
</evidence>
<dbReference type="EMBL" id="CP136051">
    <property type="protein sequence ID" value="WOK04426.1"/>
    <property type="molecule type" value="Genomic_DNA"/>
</dbReference>
<sequence>MPPYRQSSDNTPSFRSASWRREIPPTWQCFSERLTIIIMEIPFRRRVPRRLARPFDKLRVTRNRDDVVMVRVAVPRSAPPATIRYRLSPKQIVNSQQANQAL</sequence>
<name>A0ABZ0IID2_9BACT</name>